<evidence type="ECO:0000256" key="6">
    <source>
        <dbReference type="ARBA" id="ARBA00023157"/>
    </source>
</evidence>
<feature type="compositionally biased region" description="Basic and acidic residues" evidence="8">
    <location>
        <begin position="1"/>
        <end position="18"/>
    </location>
</feature>
<dbReference type="InterPro" id="IPR000203">
    <property type="entry name" value="GPS"/>
</dbReference>
<dbReference type="KEGG" id="ipu:108266032"/>
<dbReference type="GeneID" id="108266032"/>
<dbReference type="RefSeq" id="XP_053536065.1">
    <property type="nucleotide sequence ID" value="XM_053680090.1"/>
</dbReference>
<dbReference type="InterPro" id="IPR000832">
    <property type="entry name" value="GPCR_2_secretin-like"/>
</dbReference>
<dbReference type="PROSITE" id="PS50221">
    <property type="entry name" value="GAIN_B"/>
    <property type="match status" value="1"/>
</dbReference>
<reference evidence="13" key="1">
    <citation type="journal article" date="2016" name="Nat. Commun.">
        <title>The channel catfish genome sequence provides insights into the evolution of scale formation in teleosts.</title>
        <authorList>
            <person name="Liu Z."/>
            <person name="Liu S."/>
            <person name="Yao J."/>
            <person name="Bao L."/>
            <person name="Zhang J."/>
            <person name="Li Y."/>
            <person name="Jiang C."/>
            <person name="Sun L."/>
            <person name="Wang R."/>
            <person name="Zhang Y."/>
            <person name="Zhou T."/>
            <person name="Zeng Q."/>
            <person name="Fu Q."/>
            <person name="Gao S."/>
            <person name="Li N."/>
            <person name="Koren S."/>
            <person name="Jiang Y."/>
            <person name="Zimin A."/>
            <person name="Xu P."/>
            <person name="Phillippy A.M."/>
            <person name="Geng X."/>
            <person name="Song L."/>
            <person name="Sun F."/>
            <person name="Li C."/>
            <person name="Wang X."/>
            <person name="Chen A."/>
            <person name="Jin Y."/>
            <person name="Yuan Z."/>
            <person name="Yang Y."/>
            <person name="Tan S."/>
            <person name="Peatman E."/>
            <person name="Lu J."/>
            <person name="Qin Z."/>
            <person name="Dunham R."/>
            <person name="Li Z."/>
            <person name="Sonstegard T."/>
            <person name="Feng J."/>
            <person name="Danzmann R.G."/>
            <person name="Schroeder S."/>
            <person name="Scheffler B."/>
            <person name="Duke M.V."/>
            <person name="Ballard L."/>
            <person name="Kucuktas H."/>
            <person name="Kaltenboeck L."/>
            <person name="Liu H."/>
            <person name="Armbruster J."/>
            <person name="Xie Y."/>
            <person name="Kirby M.L."/>
            <person name="Tian Y."/>
            <person name="Flanagan M.E."/>
            <person name="Mu W."/>
            <person name="Waldbieser G.C."/>
        </authorList>
    </citation>
    <scope>NUCLEOTIDE SEQUENCE [LARGE SCALE GENOMIC DNA]</scope>
    <source>
        <strain evidence="13">SDA103</strain>
    </source>
</reference>
<keyword evidence="4 9" id="KW-1133">Transmembrane helix</keyword>
<evidence type="ECO:0000259" key="11">
    <source>
        <dbReference type="PROSITE" id="PS50261"/>
    </source>
</evidence>
<evidence type="ECO:0000259" key="10">
    <source>
        <dbReference type="PROSITE" id="PS50221"/>
    </source>
</evidence>
<protein>
    <submittedName>
        <fullName evidence="14">Adhesion G-protein coupled receptor D2 isoform X1</fullName>
    </submittedName>
</protein>
<comment type="similarity">
    <text evidence="2">Belongs to the G-protein coupled receptor 2 family. Adhesion G-protein coupled receptor (ADGR) subfamily.</text>
</comment>
<dbReference type="GO" id="GO:0007166">
    <property type="term" value="P:cell surface receptor signaling pathway"/>
    <property type="evidence" value="ECO:0007669"/>
    <property type="project" value="InterPro"/>
</dbReference>
<reference evidence="14" key="2">
    <citation type="submission" date="2025-08" db="UniProtKB">
        <authorList>
            <consortium name="RefSeq"/>
        </authorList>
    </citation>
    <scope>IDENTIFICATION</scope>
    <source>
        <tissue evidence="14">Blood</tissue>
    </source>
</reference>
<dbReference type="SUPFAM" id="SSF49899">
    <property type="entry name" value="Concanavalin A-like lectins/glucanases"/>
    <property type="match status" value="1"/>
</dbReference>
<dbReference type="PROSITE" id="PS50261">
    <property type="entry name" value="G_PROTEIN_RECEP_F2_4"/>
    <property type="match status" value="1"/>
</dbReference>
<dbReference type="InterPro" id="IPR001759">
    <property type="entry name" value="PTX_dom"/>
</dbReference>
<dbReference type="Proteomes" id="UP000221080">
    <property type="component" value="Chromosome 5"/>
</dbReference>
<comment type="subcellular location">
    <subcellularLocation>
        <location evidence="1">Membrane</location>
        <topology evidence="1">Multi-pass membrane protein</topology>
    </subcellularLocation>
</comment>
<keyword evidence="5 9" id="KW-0472">Membrane</keyword>
<accession>A0A9F7R4K2</accession>
<feature type="domain" description="GAIN-B" evidence="10">
    <location>
        <begin position="568"/>
        <end position="746"/>
    </location>
</feature>
<dbReference type="Pfam" id="PF00354">
    <property type="entry name" value="Pentaxin"/>
    <property type="match status" value="1"/>
</dbReference>
<dbReference type="GO" id="GO:0004930">
    <property type="term" value="F:G protein-coupled receptor activity"/>
    <property type="evidence" value="ECO:0007669"/>
    <property type="project" value="InterPro"/>
</dbReference>
<feature type="transmembrane region" description="Helical" evidence="9">
    <location>
        <begin position="948"/>
        <end position="973"/>
    </location>
</feature>
<evidence type="ECO:0000313" key="13">
    <source>
        <dbReference type="Proteomes" id="UP000221080"/>
    </source>
</evidence>
<name>A0A9F7R4K2_ICTPU</name>
<dbReference type="SMART" id="SM00303">
    <property type="entry name" value="GPS"/>
    <property type="match status" value="1"/>
</dbReference>
<evidence type="ECO:0000256" key="9">
    <source>
        <dbReference type="SAM" id="Phobius"/>
    </source>
</evidence>
<dbReference type="InterPro" id="IPR046338">
    <property type="entry name" value="GAIN_dom_sf"/>
</dbReference>
<keyword evidence="13" id="KW-1185">Reference proteome</keyword>
<feature type="transmembrane region" description="Helical" evidence="9">
    <location>
        <begin position="899"/>
        <end position="927"/>
    </location>
</feature>
<evidence type="ECO:0000313" key="14">
    <source>
        <dbReference type="RefSeq" id="XP_053536065.1"/>
    </source>
</evidence>
<dbReference type="Gene3D" id="1.20.1070.10">
    <property type="entry name" value="Rhodopsin 7-helix transmembrane proteins"/>
    <property type="match status" value="1"/>
</dbReference>
<dbReference type="SMART" id="SM00159">
    <property type="entry name" value="PTX"/>
    <property type="match status" value="1"/>
</dbReference>
<dbReference type="SUPFAM" id="SSF81321">
    <property type="entry name" value="Family A G protein-coupled receptor-like"/>
    <property type="match status" value="1"/>
</dbReference>
<dbReference type="InterPro" id="IPR057244">
    <property type="entry name" value="GAIN_B"/>
</dbReference>
<dbReference type="PANTHER" id="PTHR12011">
    <property type="entry name" value="ADHESION G-PROTEIN COUPLED RECEPTOR"/>
    <property type="match status" value="1"/>
</dbReference>
<dbReference type="Pfam" id="PF00002">
    <property type="entry name" value="7tm_2"/>
    <property type="match status" value="1"/>
</dbReference>
<dbReference type="FunFam" id="1.20.1070.10:FF:000252">
    <property type="entry name" value="Adhesion G protein-coupled receptor D2"/>
    <property type="match status" value="1"/>
</dbReference>
<dbReference type="GO" id="GO:0005886">
    <property type="term" value="C:plasma membrane"/>
    <property type="evidence" value="ECO:0007669"/>
    <property type="project" value="UniProtKB-SubCell"/>
</dbReference>
<dbReference type="InterPro" id="IPR013320">
    <property type="entry name" value="ConA-like_dom_sf"/>
</dbReference>
<evidence type="ECO:0000256" key="3">
    <source>
        <dbReference type="ARBA" id="ARBA00022692"/>
    </source>
</evidence>
<sequence length="1124" mass="124961">MCDKRHKEASYYEGETRHRNTHRPHGKMSSVLLMVILSMFSEGFASKTVDTSSTEIISTESSQDEVSERCIVDSVALTSRLLETPETVFQLVNASCSYVQAFHFCQSHFSSLTVQGQHEDEEGMRKVLAGTQRPVWVRDSSKRNPTSSQSLSKQNVFFSGLSFSGNSKDGYARVEASFPPLSAVSVCLRAQFSLHHEDVSTLFSYAAPTLTNEFQLRGRLDKPKHQVLLALIIHGKHHSYKAWFPNKGDWHHICVTWQGSDGLWDIYVDGEKRDSASGKGPSRDIYGNGIFILGQDQDSFGGNFTEPFLGNMTDLNIWNSCLAKEQIQTLFTCSPTSDPMPFFSWQERNLTLHTVVKEIAEMVKCPGLLQQKHKEQDSCHVLSDFSQGGPKYSLTPCSNTYPFICKISRDRYLKKKELEESLILHPSPFMQNLMKHGVTTTDILGMPDADNSWAGVSHLVNISEYYLRESQGQLEIRDVPSLLGMLSRVAELPTTGGQSHAKAHTLSRSIINLADTLMSEEIMDKWETIREVVSGPMVVVQTIDHMASNLSPLLLGDTDHVQINSSNIRLQVKQKNVSESSHGSEFCGFGTAGPTGLDCISVPPQSMQELHNEGFGKVTLLNAWYGSLRPLLNGEENITLIPTSTDASFKYKGTVLGSSLISSTVMADGKFVSLGVQYTLRHHTQSTSGMVRKPICAFWDFELLAVDKGGWSTDGCEVISSQEDMTSCYCNHTTNFALLMQIYEVQRSPEEERGLQILTFVGCGVSLCGLILTFILFIAVSVPKSDRTTVHKNLIVALAAAQFLLIFSFWASANQELCLSVTALLHLFFLASFCWMLVEGLLLWSKVVSVNISEDRRMRFYYALGWGLPVVIVSVTLTVSLKKYKAEQHCWLNTESDIIWAFVGPVLFVLTVNTVVLCRVVMVTISSARRRAKMLAPSSASKSKPLDLTWAATRPVLILMPVLGLTWLCGVLVHLSVVLAYLFVALNAFQGLYIFLVYAVYNSEVQNAIKRIQEKRKALSFTNCSQPISFLPSQRTPGASWVDCLPTPSSPENSSSSQMTNSTASSLVIKNESFGNDKLVSFSIKPTVENPVVQLMAFKPSGNRMEKLKYSGCANIFRRLNKSM</sequence>
<evidence type="ECO:0000256" key="2">
    <source>
        <dbReference type="ARBA" id="ARBA00007343"/>
    </source>
</evidence>
<dbReference type="Pfam" id="PF01825">
    <property type="entry name" value="GPS"/>
    <property type="match status" value="1"/>
</dbReference>
<gene>
    <name evidence="14" type="primary">adgrd2</name>
</gene>
<evidence type="ECO:0000259" key="12">
    <source>
        <dbReference type="PROSITE" id="PS51828"/>
    </source>
</evidence>
<dbReference type="CTD" id="347088"/>
<dbReference type="PANTHER" id="PTHR12011:SF58">
    <property type="entry name" value="ADHESION G-PROTEIN COUPLED RECEPTOR D2"/>
    <property type="match status" value="1"/>
</dbReference>
<evidence type="ECO:0000256" key="1">
    <source>
        <dbReference type="ARBA" id="ARBA00004141"/>
    </source>
</evidence>
<dbReference type="Gene3D" id="2.60.220.50">
    <property type="match status" value="1"/>
</dbReference>
<feature type="transmembrane region" description="Helical" evidence="9">
    <location>
        <begin position="794"/>
        <end position="811"/>
    </location>
</feature>
<feature type="transmembrane region" description="Helical" evidence="9">
    <location>
        <begin position="823"/>
        <end position="848"/>
    </location>
</feature>
<dbReference type="Gene3D" id="2.60.120.200">
    <property type="match status" value="1"/>
</dbReference>
<keyword evidence="14" id="KW-0675">Receptor</keyword>
<dbReference type="PRINTS" id="PR00249">
    <property type="entry name" value="GPCRSECRETIN"/>
</dbReference>
<evidence type="ECO:0000256" key="7">
    <source>
        <dbReference type="PROSITE-ProRule" id="PRU01172"/>
    </source>
</evidence>
<feature type="transmembrane region" description="Helical" evidence="9">
    <location>
        <begin position="860"/>
        <end position="879"/>
    </location>
</feature>
<feature type="transmembrane region" description="Helical" evidence="9">
    <location>
        <begin position="757"/>
        <end position="782"/>
    </location>
</feature>
<dbReference type="PROSITE" id="PS51828">
    <property type="entry name" value="PTX_2"/>
    <property type="match status" value="1"/>
</dbReference>
<keyword evidence="3 9" id="KW-0812">Transmembrane</keyword>
<dbReference type="GO" id="GO:0007189">
    <property type="term" value="P:adenylate cyclase-activating G protein-coupled receptor signaling pathway"/>
    <property type="evidence" value="ECO:0007669"/>
    <property type="project" value="TreeGrafter"/>
</dbReference>
<dbReference type="InterPro" id="IPR017981">
    <property type="entry name" value="GPCR_2-like_7TM"/>
</dbReference>
<feature type="domain" description="G-protein coupled receptors family 2 profile 2" evidence="11">
    <location>
        <begin position="755"/>
        <end position="1002"/>
    </location>
</feature>
<dbReference type="CDD" id="cd15255">
    <property type="entry name" value="7tmB2_GPR144"/>
    <property type="match status" value="1"/>
</dbReference>
<feature type="domain" description="Pentraxin (PTX)" evidence="12">
    <location>
        <begin position="157"/>
        <end position="365"/>
    </location>
</feature>
<comment type="caution">
    <text evidence="7">Lacks conserved residue(s) required for the propagation of feature annotation.</text>
</comment>
<feature type="region of interest" description="Disordered" evidence="8">
    <location>
        <begin position="1"/>
        <end position="24"/>
    </location>
</feature>
<dbReference type="AlphaFoldDB" id="A0A9F7R4K2"/>
<keyword evidence="6" id="KW-1015">Disulfide bond</keyword>
<feature type="transmembrane region" description="Helical" evidence="9">
    <location>
        <begin position="979"/>
        <end position="1001"/>
    </location>
</feature>
<evidence type="ECO:0000256" key="5">
    <source>
        <dbReference type="ARBA" id="ARBA00023136"/>
    </source>
</evidence>
<dbReference type="OrthoDB" id="1100386at2759"/>
<organism evidence="13 14">
    <name type="scientific">Ictalurus punctatus</name>
    <name type="common">Channel catfish</name>
    <name type="synonym">Silurus punctatus</name>
    <dbReference type="NCBI Taxonomy" id="7998"/>
    <lineage>
        <taxon>Eukaryota</taxon>
        <taxon>Metazoa</taxon>
        <taxon>Chordata</taxon>
        <taxon>Craniata</taxon>
        <taxon>Vertebrata</taxon>
        <taxon>Euteleostomi</taxon>
        <taxon>Actinopterygii</taxon>
        <taxon>Neopterygii</taxon>
        <taxon>Teleostei</taxon>
        <taxon>Ostariophysi</taxon>
        <taxon>Siluriformes</taxon>
        <taxon>Ictaluridae</taxon>
        <taxon>Ictalurus</taxon>
    </lineage>
</organism>
<evidence type="ECO:0000256" key="4">
    <source>
        <dbReference type="ARBA" id="ARBA00022989"/>
    </source>
</evidence>
<evidence type="ECO:0000256" key="8">
    <source>
        <dbReference type="SAM" id="MobiDB-lite"/>
    </source>
</evidence>
<proteinExistence type="inferred from homology"/>